<dbReference type="OrthoDB" id="9815602at2"/>
<keyword evidence="2" id="KW-0808">Transferase</keyword>
<dbReference type="Pfam" id="PF09084">
    <property type="entry name" value="NMT1"/>
    <property type="match status" value="1"/>
</dbReference>
<keyword evidence="3" id="KW-1185">Reference proteome</keyword>
<gene>
    <name evidence="2" type="ORF">E1757_23675</name>
</gene>
<organism evidence="2 3">
    <name type="scientific">Paenibacillus piri</name>
    <dbReference type="NCBI Taxonomy" id="2547395"/>
    <lineage>
        <taxon>Bacteria</taxon>
        <taxon>Bacillati</taxon>
        <taxon>Bacillota</taxon>
        <taxon>Bacilli</taxon>
        <taxon>Bacillales</taxon>
        <taxon>Paenibacillaceae</taxon>
        <taxon>Paenibacillus</taxon>
    </lineage>
</organism>
<comment type="caution">
    <text evidence="2">The sequence shown here is derived from an EMBL/GenBank/DDBJ whole genome shotgun (WGS) entry which is preliminary data.</text>
</comment>
<evidence type="ECO:0000313" key="2">
    <source>
        <dbReference type="EMBL" id="TDF94416.1"/>
    </source>
</evidence>
<name>A0A4R5KGH4_9BACL</name>
<dbReference type="InterPro" id="IPR015168">
    <property type="entry name" value="SsuA/THI5"/>
</dbReference>
<dbReference type="PANTHER" id="PTHR31528:SF3">
    <property type="entry name" value="THIAMINE BIOSYNTHESIS PROTEIN HI_0357-RELATED"/>
    <property type="match status" value="1"/>
</dbReference>
<dbReference type="GO" id="GO:0009228">
    <property type="term" value="P:thiamine biosynthetic process"/>
    <property type="evidence" value="ECO:0007669"/>
    <property type="project" value="InterPro"/>
</dbReference>
<feature type="domain" description="SsuA/THI5-like" evidence="1">
    <location>
        <begin position="53"/>
        <end position="251"/>
    </location>
</feature>
<dbReference type="RefSeq" id="WP_133232771.1">
    <property type="nucleotide sequence ID" value="NZ_SMRT01000013.1"/>
</dbReference>
<evidence type="ECO:0000313" key="3">
    <source>
        <dbReference type="Proteomes" id="UP000295636"/>
    </source>
</evidence>
<dbReference type="EMBL" id="SMRT01000013">
    <property type="protein sequence ID" value="TDF94416.1"/>
    <property type="molecule type" value="Genomic_DNA"/>
</dbReference>
<proteinExistence type="predicted"/>
<dbReference type="Proteomes" id="UP000295636">
    <property type="component" value="Unassembled WGS sequence"/>
</dbReference>
<dbReference type="Gene3D" id="3.40.190.10">
    <property type="entry name" value="Periplasmic binding protein-like II"/>
    <property type="match status" value="2"/>
</dbReference>
<sequence length="335" mass="36936">MKRRHPATTSVSRITAALAVVLLTTILNGCGNGAPPPKALTKEVVVTNWFAEPEHGGLYAALEKGFYKDNGLDMTIEPGGPQVSSILQVTSGKANFGMAQGDELLVARKEGIPVVGIFADFQKDPQAIMYHSGKPLQSFNDLSGRTVYVAQGAMYWEYLKKAYKLNNVKEMAFTGNYTGFINDSNAAIQSYTTSDPYIFKTKNVDVQFLPVYDSGYRPYANVLFTTEKIIKEKPEVVKAFVEATAKGWTYYKTGYEEINPVIHKINPEISLDSMKATAESEMDLIFSGDAVKGGVGTMTEERWMDLAKQLVAIGIIPNTDEVKHVFTTKFIPKPE</sequence>
<protein>
    <submittedName>
        <fullName evidence="2">Myristoyl transferase</fullName>
    </submittedName>
</protein>
<dbReference type="SUPFAM" id="SSF53850">
    <property type="entry name" value="Periplasmic binding protein-like II"/>
    <property type="match status" value="1"/>
</dbReference>
<dbReference type="AlphaFoldDB" id="A0A4R5KGH4"/>
<dbReference type="GO" id="GO:0016740">
    <property type="term" value="F:transferase activity"/>
    <property type="evidence" value="ECO:0007669"/>
    <property type="project" value="UniProtKB-KW"/>
</dbReference>
<accession>A0A4R5KGH4</accession>
<dbReference type="InterPro" id="IPR027939">
    <property type="entry name" value="NMT1/THI5"/>
</dbReference>
<dbReference type="PANTHER" id="PTHR31528">
    <property type="entry name" value="4-AMINO-5-HYDROXYMETHYL-2-METHYLPYRIMIDINE PHOSPHATE SYNTHASE THI11-RELATED"/>
    <property type="match status" value="1"/>
</dbReference>
<reference evidence="2 3" key="1">
    <citation type="submission" date="2019-03" db="EMBL/GenBank/DDBJ databases">
        <title>This is whole genome sequence of Paenibacillus sp MS74 strain.</title>
        <authorList>
            <person name="Trinh H.N."/>
        </authorList>
    </citation>
    <scope>NUCLEOTIDE SEQUENCE [LARGE SCALE GENOMIC DNA]</scope>
    <source>
        <strain evidence="2 3">MS74</strain>
    </source>
</reference>
<evidence type="ECO:0000259" key="1">
    <source>
        <dbReference type="Pfam" id="PF09084"/>
    </source>
</evidence>